<dbReference type="Proteomes" id="UP001379533">
    <property type="component" value="Chromosome"/>
</dbReference>
<dbReference type="Gene3D" id="1.10.10.2830">
    <property type="match status" value="1"/>
</dbReference>
<gene>
    <name evidence="2" type="ORF">LZC95_50075</name>
</gene>
<dbReference type="SUPFAM" id="SSF110849">
    <property type="entry name" value="ParB/Sulfiredoxin"/>
    <property type="match status" value="1"/>
</dbReference>
<dbReference type="EMBL" id="CP089982">
    <property type="protein sequence ID" value="WXA94554.1"/>
    <property type="molecule type" value="Genomic_DNA"/>
</dbReference>
<keyword evidence="3" id="KW-1185">Reference proteome</keyword>
<sequence>MMDLYALPEHPAARLFPIVGEAELRRLAEDIKANGLRNPVIVLEVMGERWLLDGRSRLRACQLAGVEPTHRVWVGSDPIGYVTSVNLHRRHLDATQRGLLAVELVRLYEDEAKIRRGGRPKGQTKPPANLPEVSRDRDQDRDQRESRAKAAAQVGVSPRTVQNARKVLAKGAPEVVAAAQAGKVALGDAVQILNQPADVQAAIVAKVEAGESKTLTAALLEVTHEDDLGYAAEIEPEVHAEAVEAIWAAIVALPRDQISRLHERLQTHLQGLIDMDGAS</sequence>
<reference evidence="2 3" key="1">
    <citation type="submission" date="2021-12" db="EMBL/GenBank/DDBJ databases">
        <title>Discovery of the Pendulisporaceae a myxobacterial family with distinct sporulation behavior and unique specialized metabolism.</title>
        <authorList>
            <person name="Garcia R."/>
            <person name="Popoff A."/>
            <person name="Bader C.D."/>
            <person name="Loehr J."/>
            <person name="Walesch S."/>
            <person name="Walt C."/>
            <person name="Boldt J."/>
            <person name="Bunk B."/>
            <person name="Haeckl F.J.F.P.J."/>
            <person name="Gunesch A.P."/>
            <person name="Birkelbach J."/>
            <person name="Nuebel U."/>
            <person name="Pietschmann T."/>
            <person name="Bach T."/>
            <person name="Mueller R."/>
        </authorList>
    </citation>
    <scope>NUCLEOTIDE SEQUENCE [LARGE SCALE GENOMIC DNA]</scope>
    <source>
        <strain evidence="2 3">MSr12523</strain>
    </source>
</reference>
<evidence type="ECO:0000313" key="2">
    <source>
        <dbReference type="EMBL" id="WXA94554.1"/>
    </source>
</evidence>
<feature type="region of interest" description="Disordered" evidence="1">
    <location>
        <begin position="115"/>
        <end position="156"/>
    </location>
</feature>
<feature type="compositionally biased region" description="Basic and acidic residues" evidence="1">
    <location>
        <begin position="133"/>
        <end position="148"/>
    </location>
</feature>
<evidence type="ECO:0000256" key="1">
    <source>
        <dbReference type="SAM" id="MobiDB-lite"/>
    </source>
</evidence>
<organism evidence="2 3">
    <name type="scientific">Pendulispora brunnea</name>
    <dbReference type="NCBI Taxonomy" id="2905690"/>
    <lineage>
        <taxon>Bacteria</taxon>
        <taxon>Pseudomonadati</taxon>
        <taxon>Myxococcota</taxon>
        <taxon>Myxococcia</taxon>
        <taxon>Myxococcales</taxon>
        <taxon>Sorangiineae</taxon>
        <taxon>Pendulisporaceae</taxon>
        <taxon>Pendulispora</taxon>
    </lineage>
</organism>
<accession>A0ABZ2KCE0</accession>
<dbReference type="SUPFAM" id="SSF109709">
    <property type="entry name" value="KorB DNA-binding domain-like"/>
    <property type="match status" value="1"/>
</dbReference>
<dbReference type="RefSeq" id="WP_394845163.1">
    <property type="nucleotide sequence ID" value="NZ_CP089982.1"/>
</dbReference>
<dbReference type="InterPro" id="IPR036086">
    <property type="entry name" value="ParB/Sulfiredoxin_sf"/>
</dbReference>
<proteinExistence type="predicted"/>
<dbReference type="Gene3D" id="3.90.1530.30">
    <property type="match status" value="1"/>
</dbReference>
<name>A0ABZ2KCE0_9BACT</name>
<protein>
    <submittedName>
        <fullName evidence="2">ParB N-terminal domain-containing protein</fullName>
    </submittedName>
</protein>
<evidence type="ECO:0000313" key="3">
    <source>
        <dbReference type="Proteomes" id="UP001379533"/>
    </source>
</evidence>